<dbReference type="RefSeq" id="WP_133607825.1">
    <property type="nucleotide sequence ID" value="NZ_SNZC01000001.1"/>
</dbReference>
<comment type="caution">
    <text evidence="2">The sequence shown here is derived from an EMBL/GenBank/DDBJ whole genome shotgun (WGS) entry which is preliminary data.</text>
</comment>
<gene>
    <name evidence="2" type="ORF">IP97_01890</name>
</gene>
<dbReference type="Proteomes" id="UP000315312">
    <property type="component" value="Unassembled WGS sequence"/>
</dbReference>
<organism evidence="2 3">
    <name type="scientific">Flavobacterium cheniae</name>
    <dbReference type="NCBI Taxonomy" id="295428"/>
    <lineage>
        <taxon>Bacteria</taxon>
        <taxon>Pseudomonadati</taxon>
        <taxon>Bacteroidota</taxon>
        <taxon>Flavobacteriia</taxon>
        <taxon>Flavobacteriales</taxon>
        <taxon>Flavobacteriaceae</taxon>
        <taxon>Flavobacterium</taxon>
    </lineage>
</organism>
<evidence type="ECO:0000313" key="3">
    <source>
        <dbReference type="Proteomes" id="UP000315312"/>
    </source>
</evidence>
<feature type="domain" description="Lipocalin-like" evidence="1">
    <location>
        <begin position="28"/>
        <end position="119"/>
    </location>
</feature>
<evidence type="ECO:0000259" key="1">
    <source>
        <dbReference type="Pfam" id="PF13648"/>
    </source>
</evidence>
<protein>
    <submittedName>
        <fullName evidence="2">Lipocalin-like protein</fullName>
    </submittedName>
</protein>
<dbReference type="Pfam" id="PF13648">
    <property type="entry name" value="Lipocalin_4"/>
    <property type="match status" value="1"/>
</dbReference>
<dbReference type="PROSITE" id="PS51257">
    <property type="entry name" value="PROKAR_LIPOPROTEIN"/>
    <property type="match status" value="1"/>
</dbReference>
<sequence length="138" mass="16042">MKKILFLIVLGSVLSCKQKITDADISNLNGYWEIEKVELPDGDKKEYKVNETIDFFKIDGNKGFRKKVMPQLDGTYLTNDIQEDIVIAVKDGDATIQYKTTYASWKEEIIELTKDKLVVKNEQDLEYHYKRPVKFSVK</sequence>
<dbReference type="InterPro" id="IPR024311">
    <property type="entry name" value="Lipocalin-like"/>
</dbReference>
<accession>A0A562KF05</accession>
<evidence type="ECO:0000313" key="2">
    <source>
        <dbReference type="EMBL" id="TWH93942.1"/>
    </source>
</evidence>
<proteinExistence type="predicted"/>
<keyword evidence="3" id="KW-1185">Reference proteome</keyword>
<name>A0A562KF05_9FLAO</name>
<reference evidence="2 3" key="1">
    <citation type="journal article" date="2015" name="Stand. Genomic Sci.">
        <title>Genomic Encyclopedia of Bacterial and Archaeal Type Strains, Phase III: the genomes of soil and plant-associated and newly described type strains.</title>
        <authorList>
            <person name="Whitman W.B."/>
            <person name="Woyke T."/>
            <person name="Klenk H.P."/>
            <person name="Zhou Y."/>
            <person name="Lilburn T.G."/>
            <person name="Beck B.J."/>
            <person name="De Vos P."/>
            <person name="Vandamme P."/>
            <person name="Eisen J.A."/>
            <person name="Garrity G."/>
            <person name="Hugenholtz P."/>
            <person name="Kyrpides N.C."/>
        </authorList>
    </citation>
    <scope>NUCLEOTIDE SEQUENCE [LARGE SCALE GENOMIC DNA]</scope>
    <source>
        <strain evidence="2 3">CGMCC 1.6844</strain>
    </source>
</reference>
<dbReference type="AlphaFoldDB" id="A0A562KF05"/>
<dbReference type="EMBL" id="VLKM01000007">
    <property type="protein sequence ID" value="TWH93942.1"/>
    <property type="molecule type" value="Genomic_DNA"/>
</dbReference>
<dbReference type="OrthoDB" id="1143855at2"/>